<evidence type="ECO:0000259" key="5">
    <source>
        <dbReference type="PROSITE" id="PS50887"/>
    </source>
</evidence>
<protein>
    <submittedName>
        <fullName evidence="6">EAL domain-containing protein</fullName>
    </submittedName>
</protein>
<dbReference type="Pfam" id="PF00563">
    <property type="entry name" value="EAL"/>
    <property type="match status" value="1"/>
</dbReference>
<dbReference type="SMART" id="SM00052">
    <property type="entry name" value="EAL"/>
    <property type="match status" value="1"/>
</dbReference>
<feature type="transmembrane region" description="Helical" evidence="2">
    <location>
        <begin position="80"/>
        <end position="98"/>
    </location>
</feature>
<dbReference type="PROSITE" id="PS50113">
    <property type="entry name" value="PAC"/>
    <property type="match status" value="1"/>
</dbReference>
<dbReference type="Gene3D" id="3.30.70.270">
    <property type="match status" value="1"/>
</dbReference>
<sequence length="813" mass="87947">MLSPPKGFPANLVRGTTGDDQADEGPADATHGTAASDRNRIAIAVGQLDETLHLGMHIVLVQVIVAVMVLILFWGRAPTAYLLSLFTVVLSLALVSIAGMRFQRRARASLAQVMTKQRVISGLVLTLGLAWGTFPVVLYGHADADERNYIIALCVGLLTTPYALGPIRHVASRFIVPVAAGCFVALASRGDDPSEVLALLLALFVWSILSNTRRIGRFSTLRIADRVQLAEQSETISLLLNDFTENASEWLWETDRDGRLQNVSQRLVQISGIPAARLLGASLESLFRDERAFGAEGGKANAVLSEGAVEVVALVAERKAFRERVVEVCVAGAVQWWRLSGKPLHDGSGRFLGFRGVGVDITAARESEAQIAHLANYDFLTGLANRALFQDLASMECERAERTGVPCALLYLDLDGFKIVNDTFGHALGDALLTRVADRLSGLVQPNGLVARLGGDEFAILLPCIDGDDALALARAAIERLSVPYVIDGVQVEIGVSVGIALAPNDANTPEALLGRADLALYRAKAAGRGEVSEFTPDLETSVLKRRDLEVDLKRAIAQGELSLHYQPLVGLERGEVRCFEALLRWSRDPGGPVSPADFIPVAEASGLIGSIGRWVLHQACREAALWPESIRIAVNISPIQFRNADLVLDVFQALEASGLAPDRLELEITESVFLEMNATTISNFRELRALGVRIALDDFGTGYSSLSYLIRFPVDKIKIDRSFIKDMGTRHECLAIIEAILTLAAKLSITVTAEGVETVEQAIMLRARGCDDIQGFLFSPGRPDHAVKGLVATLPSRFAEVFRDDQETDVAA</sequence>
<feature type="domain" description="PAC" evidence="3">
    <location>
        <begin position="319"/>
        <end position="373"/>
    </location>
</feature>
<dbReference type="PROSITE" id="PS50887">
    <property type="entry name" value="GGDEF"/>
    <property type="match status" value="1"/>
</dbReference>
<dbReference type="RefSeq" id="WP_238221252.1">
    <property type="nucleotide sequence ID" value="NZ_BPQD01000001.1"/>
</dbReference>
<dbReference type="InterPro" id="IPR013656">
    <property type="entry name" value="PAS_4"/>
</dbReference>
<dbReference type="InterPro" id="IPR052155">
    <property type="entry name" value="Biofilm_reg_signaling"/>
</dbReference>
<dbReference type="InterPro" id="IPR000160">
    <property type="entry name" value="GGDEF_dom"/>
</dbReference>
<feature type="transmembrane region" description="Helical" evidence="2">
    <location>
        <begin position="148"/>
        <end position="167"/>
    </location>
</feature>
<feature type="transmembrane region" description="Helical" evidence="2">
    <location>
        <begin position="119"/>
        <end position="142"/>
    </location>
</feature>
<accession>A0ABT8BFB4</accession>
<dbReference type="SUPFAM" id="SSF55073">
    <property type="entry name" value="Nucleotide cyclase"/>
    <property type="match status" value="1"/>
</dbReference>
<dbReference type="PROSITE" id="PS50883">
    <property type="entry name" value="EAL"/>
    <property type="match status" value="1"/>
</dbReference>
<dbReference type="NCBIfam" id="TIGR00229">
    <property type="entry name" value="sensory_box"/>
    <property type="match status" value="1"/>
</dbReference>
<dbReference type="NCBIfam" id="TIGR00254">
    <property type="entry name" value="GGDEF"/>
    <property type="match status" value="1"/>
</dbReference>
<dbReference type="Gene3D" id="3.30.450.20">
    <property type="entry name" value="PAS domain"/>
    <property type="match status" value="1"/>
</dbReference>
<dbReference type="CDD" id="cd00130">
    <property type="entry name" value="PAS"/>
    <property type="match status" value="1"/>
</dbReference>
<evidence type="ECO:0000256" key="1">
    <source>
        <dbReference type="SAM" id="MobiDB-lite"/>
    </source>
</evidence>
<name>A0ABT8BFB4_9HYPH</name>
<dbReference type="InterPro" id="IPR043128">
    <property type="entry name" value="Rev_trsase/Diguanyl_cyclase"/>
</dbReference>
<evidence type="ECO:0000259" key="4">
    <source>
        <dbReference type="PROSITE" id="PS50883"/>
    </source>
</evidence>
<dbReference type="InterPro" id="IPR001633">
    <property type="entry name" value="EAL_dom"/>
</dbReference>
<dbReference type="InterPro" id="IPR000700">
    <property type="entry name" value="PAS-assoc_C"/>
</dbReference>
<dbReference type="PANTHER" id="PTHR44757:SF2">
    <property type="entry name" value="BIOFILM ARCHITECTURE MAINTENANCE PROTEIN MBAA"/>
    <property type="match status" value="1"/>
</dbReference>
<dbReference type="CDD" id="cd01949">
    <property type="entry name" value="GGDEF"/>
    <property type="match status" value="1"/>
</dbReference>
<dbReference type="SUPFAM" id="SSF141868">
    <property type="entry name" value="EAL domain-like"/>
    <property type="match status" value="1"/>
</dbReference>
<dbReference type="SUPFAM" id="SSF55785">
    <property type="entry name" value="PYP-like sensor domain (PAS domain)"/>
    <property type="match status" value="1"/>
</dbReference>
<dbReference type="InterPro" id="IPR000014">
    <property type="entry name" value="PAS"/>
</dbReference>
<proteinExistence type="predicted"/>
<dbReference type="PANTHER" id="PTHR44757">
    <property type="entry name" value="DIGUANYLATE CYCLASE DGCP"/>
    <property type="match status" value="1"/>
</dbReference>
<dbReference type="InterPro" id="IPR035919">
    <property type="entry name" value="EAL_sf"/>
</dbReference>
<reference evidence="7" key="1">
    <citation type="journal article" date="2019" name="Int. J. Syst. Evol. Microbiol.">
        <title>The Global Catalogue of Microorganisms (GCM) 10K type strain sequencing project: providing services to taxonomists for standard genome sequencing and annotation.</title>
        <authorList>
            <consortium name="The Broad Institute Genomics Platform"/>
            <consortium name="The Broad Institute Genome Sequencing Center for Infectious Disease"/>
            <person name="Wu L."/>
            <person name="Ma J."/>
        </authorList>
    </citation>
    <scope>NUCLEOTIDE SEQUENCE [LARGE SCALE GENOMIC DNA]</scope>
    <source>
        <strain evidence="7">CECT 7069</strain>
    </source>
</reference>
<dbReference type="Proteomes" id="UP001224644">
    <property type="component" value="Unassembled WGS sequence"/>
</dbReference>
<feature type="region of interest" description="Disordered" evidence="1">
    <location>
        <begin position="1"/>
        <end position="32"/>
    </location>
</feature>
<keyword evidence="2" id="KW-1133">Transmembrane helix</keyword>
<feature type="transmembrane region" description="Helical" evidence="2">
    <location>
        <begin position="54"/>
        <end position="74"/>
    </location>
</feature>
<dbReference type="Pfam" id="PF00990">
    <property type="entry name" value="GGDEF"/>
    <property type="match status" value="1"/>
</dbReference>
<keyword evidence="2" id="KW-0812">Transmembrane</keyword>
<evidence type="ECO:0000259" key="3">
    <source>
        <dbReference type="PROSITE" id="PS50113"/>
    </source>
</evidence>
<evidence type="ECO:0000313" key="6">
    <source>
        <dbReference type="EMBL" id="MDN3589914.1"/>
    </source>
</evidence>
<organism evidence="6 7">
    <name type="scientific">Methylobacterium adhaesivum</name>
    <dbReference type="NCBI Taxonomy" id="333297"/>
    <lineage>
        <taxon>Bacteria</taxon>
        <taxon>Pseudomonadati</taxon>
        <taxon>Pseudomonadota</taxon>
        <taxon>Alphaproteobacteria</taxon>
        <taxon>Hyphomicrobiales</taxon>
        <taxon>Methylobacteriaceae</taxon>
        <taxon>Methylobacterium</taxon>
    </lineage>
</organism>
<dbReference type="InterPro" id="IPR035965">
    <property type="entry name" value="PAS-like_dom_sf"/>
</dbReference>
<dbReference type="Pfam" id="PF08448">
    <property type="entry name" value="PAS_4"/>
    <property type="match status" value="1"/>
</dbReference>
<dbReference type="CDD" id="cd01948">
    <property type="entry name" value="EAL"/>
    <property type="match status" value="1"/>
</dbReference>
<dbReference type="Gene3D" id="3.20.20.450">
    <property type="entry name" value="EAL domain"/>
    <property type="match status" value="1"/>
</dbReference>
<feature type="domain" description="GGDEF" evidence="5">
    <location>
        <begin position="405"/>
        <end position="537"/>
    </location>
</feature>
<dbReference type="EMBL" id="JAUFPX010000002">
    <property type="protein sequence ID" value="MDN3589914.1"/>
    <property type="molecule type" value="Genomic_DNA"/>
</dbReference>
<gene>
    <name evidence="6" type="ORF">QWZ12_04730</name>
</gene>
<comment type="caution">
    <text evidence="6">The sequence shown here is derived from an EMBL/GenBank/DDBJ whole genome shotgun (WGS) entry which is preliminary data.</text>
</comment>
<feature type="domain" description="EAL" evidence="4">
    <location>
        <begin position="546"/>
        <end position="796"/>
    </location>
</feature>
<evidence type="ECO:0000256" key="2">
    <source>
        <dbReference type="SAM" id="Phobius"/>
    </source>
</evidence>
<dbReference type="InterPro" id="IPR029787">
    <property type="entry name" value="Nucleotide_cyclase"/>
</dbReference>
<keyword evidence="7" id="KW-1185">Reference proteome</keyword>
<evidence type="ECO:0000313" key="7">
    <source>
        <dbReference type="Proteomes" id="UP001224644"/>
    </source>
</evidence>
<dbReference type="SMART" id="SM00267">
    <property type="entry name" value="GGDEF"/>
    <property type="match status" value="1"/>
</dbReference>
<keyword evidence="2" id="KW-0472">Membrane</keyword>